<protein>
    <recommendedName>
        <fullName evidence="4">EcsC family protein</fullName>
    </recommendedName>
</protein>
<evidence type="ECO:0000313" key="2">
    <source>
        <dbReference type="EMBL" id="GAA0964733.1"/>
    </source>
</evidence>
<evidence type="ECO:0000256" key="1">
    <source>
        <dbReference type="SAM" id="MobiDB-lite"/>
    </source>
</evidence>
<sequence length="285" mass="30063">MRGLTMPEEGEHLPAPQTEREEMGELIGRLSGTEDLDNATRGKMLARLARLLSDNARRAGTGGLRGGRWLGEVFADIAPRIPIRDLETLRRHHPGLSTQALADELTRTAVNATTAVGAAGGALAAVQFTAPPLLLTAPAQIVAETLVVAAIETKLIAELHEVHGVQVQGGTAQRAMVHVTAWAKQRGVNPLETGSLSAGLGSAAKTALRKRLLRTMGRHMTTLGPFLTGAVAGGTLNRAATKKLAEKVRDDLARFGGAKGLDRDARRPPEHRPAELPPPGPPPAD</sequence>
<name>A0ABN1RV27_9ACTN</name>
<organism evidence="2 3">
    <name type="scientific">Actinocorallia libanotica</name>
    <dbReference type="NCBI Taxonomy" id="46162"/>
    <lineage>
        <taxon>Bacteria</taxon>
        <taxon>Bacillati</taxon>
        <taxon>Actinomycetota</taxon>
        <taxon>Actinomycetes</taxon>
        <taxon>Streptosporangiales</taxon>
        <taxon>Thermomonosporaceae</taxon>
        <taxon>Actinocorallia</taxon>
    </lineage>
</organism>
<evidence type="ECO:0008006" key="4">
    <source>
        <dbReference type="Google" id="ProtNLM"/>
    </source>
</evidence>
<keyword evidence="3" id="KW-1185">Reference proteome</keyword>
<evidence type="ECO:0000313" key="3">
    <source>
        <dbReference type="Proteomes" id="UP001500665"/>
    </source>
</evidence>
<feature type="compositionally biased region" description="Pro residues" evidence="1">
    <location>
        <begin position="275"/>
        <end position="285"/>
    </location>
</feature>
<dbReference type="EMBL" id="BAAAHH010000035">
    <property type="protein sequence ID" value="GAA0964733.1"/>
    <property type="molecule type" value="Genomic_DNA"/>
</dbReference>
<feature type="compositionally biased region" description="Basic and acidic residues" evidence="1">
    <location>
        <begin position="260"/>
        <end position="274"/>
    </location>
</feature>
<gene>
    <name evidence="2" type="ORF">GCM10009550_63280</name>
</gene>
<proteinExistence type="predicted"/>
<comment type="caution">
    <text evidence="2">The sequence shown here is derived from an EMBL/GenBank/DDBJ whole genome shotgun (WGS) entry which is preliminary data.</text>
</comment>
<dbReference type="Proteomes" id="UP001500665">
    <property type="component" value="Unassembled WGS sequence"/>
</dbReference>
<feature type="region of interest" description="Disordered" evidence="1">
    <location>
        <begin position="1"/>
        <end position="20"/>
    </location>
</feature>
<feature type="region of interest" description="Disordered" evidence="1">
    <location>
        <begin position="251"/>
        <end position="285"/>
    </location>
</feature>
<dbReference type="RefSeq" id="WP_425544169.1">
    <property type="nucleotide sequence ID" value="NZ_BAAAHH010000035.1"/>
</dbReference>
<accession>A0ABN1RV27</accession>
<reference evidence="2 3" key="1">
    <citation type="journal article" date="2019" name="Int. J. Syst. Evol. Microbiol.">
        <title>The Global Catalogue of Microorganisms (GCM) 10K type strain sequencing project: providing services to taxonomists for standard genome sequencing and annotation.</title>
        <authorList>
            <consortium name="The Broad Institute Genomics Platform"/>
            <consortium name="The Broad Institute Genome Sequencing Center for Infectious Disease"/>
            <person name="Wu L."/>
            <person name="Ma J."/>
        </authorList>
    </citation>
    <scope>NUCLEOTIDE SEQUENCE [LARGE SCALE GENOMIC DNA]</scope>
    <source>
        <strain evidence="2 3">JCM 10696</strain>
    </source>
</reference>